<evidence type="ECO:0000313" key="2">
    <source>
        <dbReference type="EMBL" id="KAH9380354.1"/>
    </source>
</evidence>
<gene>
    <name evidence="2" type="ORF">HPB48_014521</name>
</gene>
<evidence type="ECO:0000256" key="1">
    <source>
        <dbReference type="SAM" id="MobiDB-lite"/>
    </source>
</evidence>
<sequence>MESQSASGNADDPHLSAPDATEDDEMETHIEMESHIDQDASALGCEAQNQQPWITRYQSSKQAPEEIFASCQTAAAVNRNTNKAYPTPEPAYGVPAKASPSPC</sequence>
<proteinExistence type="predicted"/>
<dbReference type="EMBL" id="JABSTR010000010">
    <property type="protein sequence ID" value="KAH9380354.1"/>
    <property type="molecule type" value="Genomic_DNA"/>
</dbReference>
<protein>
    <submittedName>
        <fullName evidence="2">Uncharacterized protein</fullName>
    </submittedName>
</protein>
<evidence type="ECO:0000313" key="3">
    <source>
        <dbReference type="Proteomes" id="UP000821853"/>
    </source>
</evidence>
<organism evidence="2 3">
    <name type="scientific">Haemaphysalis longicornis</name>
    <name type="common">Bush tick</name>
    <dbReference type="NCBI Taxonomy" id="44386"/>
    <lineage>
        <taxon>Eukaryota</taxon>
        <taxon>Metazoa</taxon>
        <taxon>Ecdysozoa</taxon>
        <taxon>Arthropoda</taxon>
        <taxon>Chelicerata</taxon>
        <taxon>Arachnida</taxon>
        <taxon>Acari</taxon>
        <taxon>Parasitiformes</taxon>
        <taxon>Ixodida</taxon>
        <taxon>Ixodoidea</taxon>
        <taxon>Ixodidae</taxon>
        <taxon>Haemaphysalinae</taxon>
        <taxon>Haemaphysalis</taxon>
    </lineage>
</organism>
<feature type="compositionally biased region" description="Basic and acidic residues" evidence="1">
    <location>
        <begin position="27"/>
        <end position="38"/>
    </location>
</feature>
<dbReference type="VEuPathDB" id="VectorBase:HLOH_050619"/>
<keyword evidence="3" id="KW-1185">Reference proteome</keyword>
<dbReference type="Proteomes" id="UP000821853">
    <property type="component" value="Chromosome 8"/>
</dbReference>
<reference evidence="2 3" key="1">
    <citation type="journal article" date="2020" name="Cell">
        <title>Large-Scale Comparative Analyses of Tick Genomes Elucidate Their Genetic Diversity and Vector Capacities.</title>
        <authorList>
            <consortium name="Tick Genome and Microbiome Consortium (TIGMIC)"/>
            <person name="Jia N."/>
            <person name="Wang J."/>
            <person name="Shi W."/>
            <person name="Du L."/>
            <person name="Sun Y."/>
            <person name="Zhan W."/>
            <person name="Jiang J.F."/>
            <person name="Wang Q."/>
            <person name="Zhang B."/>
            <person name="Ji P."/>
            <person name="Bell-Sakyi L."/>
            <person name="Cui X.M."/>
            <person name="Yuan T.T."/>
            <person name="Jiang B.G."/>
            <person name="Yang W.F."/>
            <person name="Lam T.T."/>
            <person name="Chang Q.C."/>
            <person name="Ding S.J."/>
            <person name="Wang X.J."/>
            <person name="Zhu J.G."/>
            <person name="Ruan X.D."/>
            <person name="Zhao L."/>
            <person name="Wei J.T."/>
            <person name="Ye R.Z."/>
            <person name="Que T.C."/>
            <person name="Du C.H."/>
            <person name="Zhou Y.H."/>
            <person name="Cheng J.X."/>
            <person name="Dai P.F."/>
            <person name="Guo W.B."/>
            <person name="Han X.H."/>
            <person name="Huang E.J."/>
            <person name="Li L.F."/>
            <person name="Wei W."/>
            <person name="Gao Y.C."/>
            <person name="Liu J.Z."/>
            <person name="Shao H.Z."/>
            <person name="Wang X."/>
            <person name="Wang C.C."/>
            <person name="Yang T.C."/>
            <person name="Huo Q.B."/>
            <person name="Li W."/>
            <person name="Chen H.Y."/>
            <person name="Chen S.E."/>
            <person name="Zhou L.G."/>
            <person name="Ni X.B."/>
            <person name="Tian J.H."/>
            <person name="Sheng Y."/>
            <person name="Liu T."/>
            <person name="Pan Y.S."/>
            <person name="Xia L.Y."/>
            <person name="Li J."/>
            <person name="Zhao F."/>
            <person name="Cao W.C."/>
        </authorList>
    </citation>
    <scope>NUCLEOTIDE SEQUENCE [LARGE SCALE GENOMIC DNA]</scope>
    <source>
        <strain evidence="2">HaeL-2018</strain>
    </source>
</reference>
<dbReference type="AlphaFoldDB" id="A0A9J6GY04"/>
<feature type="region of interest" description="Disordered" evidence="1">
    <location>
        <begin position="1"/>
        <end position="47"/>
    </location>
</feature>
<comment type="caution">
    <text evidence="2">The sequence shown here is derived from an EMBL/GenBank/DDBJ whole genome shotgun (WGS) entry which is preliminary data.</text>
</comment>
<name>A0A9J6GY04_HAELO</name>
<accession>A0A9J6GY04</accession>
<feature type="region of interest" description="Disordered" evidence="1">
    <location>
        <begin position="82"/>
        <end position="103"/>
    </location>
</feature>